<dbReference type="InParanoid" id="A0A482WL06"/>
<dbReference type="OrthoDB" id="75502at2759"/>
<dbReference type="PROSITE" id="PS50106">
    <property type="entry name" value="PDZ"/>
    <property type="match status" value="2"/>
</dbReference>
<comment type="subcellular location">
    <subcellularLocation>
        <location evidence="1">Cytoplasm</location>
    </subcellularLocation>
</comment>
<dbReference type="EMBL" id="QKKF02032379">
    <property type="protein sequence ID" value="RZF34227.1"/>
    <property type="molecule type" value="Genomic_DNA"/>
</dbReference>
<evidence type="ECO:0000256" key="4">
    <source>
        <dbReference type="SAM" id="MobiDB-lite"/>
    </source>
</evidence>
<feature type="compositionally biased region" description="Polar residues" evidence="4">
    <location>
        <begin position="16"/>
        <end position="30"/>
    </location>
</feature>
<dbReference type="SMART" id="SM00228">
    <property type="entry name" value="PDZ"/>
    <property type="match status" value="2"/>
</dbReference>
<keyword evidence="2" id="KW-0963">Cytoplasm</keyword>
<dbReference type="AlphaFoldDB" id="A0A482WL06"/>
<keyword evidence="3" id="KW-0677">Repeat</keyword>
<dbReference type="PANTHER" id="PTHR46227:SF2">
    <property type="entry name" value="FI03335P"/>
    <property type="match status" value="1"/>
</dbReference>
<reference evidence="6 7" key="1">
    <citation type="journal article" date="2017" name="Gigascience">
        <title>Genome sequence of the small brown planthopper, Laodelphax striatellus.</title>
        <authorList>
            <person name="Zhu J."/>
            <person name="Jiang F."/>
            <person name="Wang X."/>
            <person name="Yang P."/>
            <person name="Bao Y."/>
            <person name="Zhao W."/>
            <person name="Wang W."/>
            <person name="Lu H."/>
            <person name="Wang Q."/>
            <person name="Cui N."/>
            <person name="Li J."/>
            <person name="Chen X."/>
            <person name="Luo L."/>
            <person name="Yu J."/>
            <person name="Kang L."/>
            <person name="Cui F."/>
        </authorList>
    </citation>
    <scope>NUCLEOTIDE SEQUENCE [LARGE SCALE GENOMIC DNA]</scope>
    <source>
        <strain evidence="6">Lst14</strain>
    </source>
</reference>
<evidence type="ECO:0000256" key="2">
    <source>
        <dbReference type="ARBA" id="ARBA00022490"/>
    </source>
</evidence>
<evidence type="ECO:0000256" key="3">
    <source>
        <dbReference type="ARBA" id="ARBA00022737"/>
    </source>
</evidence>
<dbReference type="InterPro" id="IPR036034">
    <property type="entry name" value="PDZ_sf"/>
</dbReference>
<dbReference type="STRING" id="195883.A0A482WL06"/>
<gene>
    <name evidence="6" type="ORF">LSTR_LSTR010547</name>
</gene>
<dbReference type="GO" id="GO:0098887">
    <property type="term" value="P:neurotransmitter receptor transport, endosome to postsynaptic membrane"/>
    <property type="evidence" value="ECO:0007669"/>
    <property type="project" value="TreeGrafter"/>
</dbReference>
<feature type="domain" description="PDZ" evidence="5">
    <location>
        <begin position="235"/>
        <end position="312"/>
    </location>
</feature>
<name>A0A482WL06_LAOST</name>
<evidence type="ECO:0000313" key="7">
    <source>
        <dbReference type="Proteomes" id="UP000291343"/>
    </source>
</evidence>
<dbReference type="Proteomes" id="UP000291343">
    <property type="component" value="Unassembled WGS sequence"/>
</dbReference>
<dbReference type="SUPFAM" id="SSF50156">
    <property type="entry name" value="PDZ domain-like"/>
    <property type="match status" value="2"/>
</dbReference>
<evidence type="ECO:0000259" key="5">
    <source>
        <dbReference type="PROSITE" id="PS50106"/>
    </source>
</evidence>
<keyword evidence="7" id="KW-1185">Reference proteome</keyword>
<protein>
    <recommendedName>
        <fullName evidence="5">PDZ domain-containing protein</fullName>
    </recommendedName>
</protein>
<comment type="caution">
    <text evidence="6">The sequence shown here is derived from an EMBL/GenBank/DDBJ whole genome shotgun (WGS) entry which is preliminary data.</text>
</comment>
<dbReference type="InterPro" id="IPR001478">
    <property type="entry name" value="PDZ"/>
</dbReference>
<proteinExistence type="predicted"/>
<sequence>MFSSLKLPKNLRLRSKQQPQPNQGLSQNQLEGGPPHLDLTSVAGTKPGVHTSTVVTTNRRSHKWSIDKALCPGFVDRNGNDQKMLTTIDQNDCSLITNLANYGEKESQVYPSDSWSQSNYGQEDVSVTCKLTHVCIERDISGSLGITLRGGVQSNPENNMPLVITQVRPNGPADREGTIKVGDRLISVDGRPLHSVTLSEAQTILKDSGGPVSTLTIEYNVSNMDHLRSSHGTLLVEVNTTRPHSLGLTLVSTRHNSLVIGHVKVGSIAERCGAFMPGDQSLSFGWSRVEGSDMTASDVYSLLWHPKDSVLLIEVLTAPTFNLRGYGKNKWYTTSTPTLSSPGSSATRQGPIYVNHCKLP</sequence>
<dbReference type="SMR" id="A0A482WL06"/>
<dbReference type="CDD" id="cd06681">
    <property type="entry name" value="PDZ2_GRIP1-2-like"/>
    <property type="match status" value="1"/>
</dbReference>
<dbReference type="InterPro" id="IPR043545">
    <property type="entry name" value="GRIP1/2"/>
</dbReference>
<evidence type="ECO:0000256" key="1">
    <source>
        <dbReference type="ARBA" id="ARBA00004496"/>
    </source>
</evidence>
<feature type="domain" description="PDZ" evidence="5">
    <location>
        <begin position="133"/>
        <end position="220"/>
    </location>
</feature>
<dbReference type="Gene3D" id="2.30.42.10">
    <property type="match status" value="2"/>
</dbReference>
<dbReference type="GO" id="GO:0005737">
    <property type="term" value="C:cytoplasm"/>
    <property type="evidence" value="ECO:0007669"/>
    <property type="project" value="UniProtKB-SubCell"/>
</dbReference>
<dbReference type="Pfam" id="PF00595">
    <property type="entry name" value="PDZ"/>
    <property type="match status" value="1"/>
</dbReference>
<feature type="region of interest" description="Disordered" evidence="4">
    <location>
        <begin position="1"/>
        <end position="50"/>
    </location>
</feature>
<organism evidence="6 7">
    <name type="scientific">Laodelphax striatellus</name>
    <name type="common">Small brown planthopper</name>
    <name type="synonym">Delphax striatella</name>
    <dbReference type="NCBI Taxonomy" id="195883"/>
    <lineage>
        <taxon>Eukaryota</taxon>
        <taxon>Metazoa</taxon>
        <taxon>Ecdysozoa</taxon>
        <taxon>Arthropoda</taxon>
        <taxon>Hexapoda</taxon>
        <taxon>Insecta</taxon>
        <taxon>Pterygota</taxon>
        <taxon>Neoptera</taxon>
        <taxon>Paraneoptera</taxon>
        <taxon>Hemiptera</taxon>
        <taxon>Auchenorrhyncha</taxon>
        <taxon>Fulgoroidea</taxon>
        <taxon>Delphacidae</taxon>
        <taxon>Criomorphinae</taxon>
        <taxon>Laodelphax</taxon>
    </lineage>
</organism>
<accession>A0A482WL06</accession>
<evidence type="ECO:0000313" key="6">
    <source>
        <dbReference type="EMBL" id="RZF34227.1"/>
    </source>
</evidence>
<dbReference type="PANTHER" id="PTHR46227">
    <property type="entry name" value="GLUTAMATE RECEPTOR-INTERACTING PROTEIN GRIP"/>
    <property type="match status" value="1"/>
</dbReference>